<dbReference type="AlphaFoldDB" id="A0A9J5YB68"/>
<keyword evidence="3" id="KW-1185">Reference proteome</keyword>
<evidence type="ECO:0000313" key="2">
    <source>
        <dbReference type="EMBL" id="KAG5596190.1"/>
    </source>
</evidence>
<feature type="region of interest" description="Disordered" evidence="1">
    <location>
        <begin position="15"/>
        <end position="48"/>
    </location>
</feature>
<evidence type="ECO:0000313" key="3">
    <source>
        <dbReference type="Proteomes" id="UP000824120"/>
    </source>
</evidence>
<comment type="caution">
    <text evidence="2">The sequence shown here is derived from an EMBL/GenBank/DDBJ whole genome shotgun (WGS) entry which is preliminary data.</text>
</comment>
<dbReference type="EMBL" id="JACXVP010000007">
    <property type="protein sequence ID" value="KAG5596190.1"/>
    <property type="molecule type" value="Genomic_DNA"/>
</dbReference>
<name>A0A9J5YB68_SOLCO</name>
<reference evidence="2 3" key="1">
    <citation type="submission" date="2020-09" db="EMBL/GenBank/DDBJ databases">
        <title>De no assembly of potato wild relative species, Solanum commersonii.</title>
        <authorList>
            <person name="Cho K."/>
        </authorList>
    </citation>
    <scope>NUCLEOTIDE SEQUENCE [LARGE SCALE GENOMIC DNA]</scope>
    <source>
        <strain evidence="2">LZ3.2</strain>
        <tissue evidence="2">Leaf</tissue>
    </source>
</reference>
<proteinExistence type="predicted"/>
<protein>
    <submittedName>
        <fullName evidence="2">Uncharacterized protein</fullName>
    </submittedName>
</protein>
<accession>A0A9J5YB68</accession>
<sequence length="69" mass="7992">MVNKTPDAINNLEDSINQVNDNDPNDANKGDDTLIQDGEPSRREKHKIKLKPWDHYVIQHVKKKKAKNM</sequence>
<gene>
    <name evidence="2" type="ORF">H5410_037422</name>
</gene>
<evidence type="ECO:0000256" key="1">
    <source>
        <dbReference type="SAM" id="MobiDB-lite"/>
    </source>
</evidence>
<dbReference type="Proteomes" id="UP000824120">
    <property type="component" value="Chromosome 7"/>
</dbReference>
<organism evidence="2 3">
    <name type="scientific">Solanum commersonii</name>
    <name type="common">Commerson's wild potato</name>
    <name type="synonym">Commerson's nightshade</name>
    <dbReference type="NCBI Taxonomy" id="4109"/>
    <lineage>
        <taxon>Eukaryota</taxon>
        <taxon>Viridiplantae</taxon>
        <taxon>Streptophyta</taxon>
        <taxon>Embryophyta</taxon>
        <taxon>Tracheophyta</taxon>
        <taxon>Spermatophyta</taxon>
        <taxon>Magnoliopsida</taxon>
        <taxon>eudicotyledons</taxon>
        <taxon>Gunneridae</taxon>
        <taxon>Pentapetalae</taxon>
        <taxon>asterids</taxon>
        <taxon>lamiids</taxon>
        <taxon>Solanales</taxon>
        <taxon>Solanaceae</taxon>
        <taxon>Solanoideae</taxon>
        <taxon>Solaneae</taxon>
        <taxon>Solanum</taxon>
    </lineage>
</organism>